<accession>A0A8H9HET4</accession>
<gene>
    <name evidence="3" type="ORF">GCM10010227_12540</name>
    <name evidence="2" type="ORF">Sgou_11450</name>
</gene>
<feature type="region of interest" description="Disordered" evidence="1">
    <location>
        <begin position="1"/>
        <end position="85"/>
    </location>
</feature>
<keyword evidence="4" id="KW-1185">Reference proteome</keyword>
<protein>
    <submittedName>
        <fullName evidence="3">Uncharacterized protein</fullName>
    </submittedName>
</protein>
<proteinExistence type="predicted"/>
<evidence type="ECO:0000313" key="4">
    <source>
        <dbReference type="Proteomes" id="UP000480804"/>
    </source>
</evidence>
<comment type="caution">
    <text evidence="3">The sequence shown here is derived from an EMBL/GenBank/DDBJ whole genome shotgun (WGS) entry which is preliminary data.</text>
</comment>
<evidence type="ECO:0000313" key="5">
    <source>
        <dbReference type="Proteomes" id="UP000660975"/>
    </source>
</evidence>
<dbReference type="AlphaFoldDB" id="A0A8H9HET4"/>
<reference evidence="2 4" key="2">
    <citation type="submission" date="2020-02" db="EMBL/GenBank/DDBJ databases">
        <title>Whole genome shotgun sequence of Streptomyces gougerotii NBRC 13043.</title>
        <authorList>
            <person name="Ichikawa N."/>
            <person name="Komaki H."/>
            <person name="Tamura T."/>
        </authorList>
    </citation>
    <scope>NUCLEOTIDE SEQUENCE [LARGE SCALE GENOMIC DNA]</scope>
    <source>
        <strain evidence="2 4">NBRC 13043</strain>
    </source>
</reference>
<feature type="compositionally biased region" description="Low complexity" evidence="1">
    <location>
        <begin position="58"/>
        <end position="68"/>
    </location>
</feature>
<dbReference type="Proteomes" id="UP000480804">
    <property type="component" value="Unassembled WGS sequence"/>
</dbReference>
<evidence type="ECO:0000256" key="1">
    <source>
        <dbReference type="SAM" id="MobiDB-lite"/>
    </source>
</evidence>
<reference evidence="3" key="3">
    <citation type="submission" date="2020-09" db="EMBL/GenBank/DDBJ databases">
        <authorList>
            <person name="Sun Q."/>
            <person name="Ohkuma M."/>
        </authorList>
    </citation>
    <scope>NUCLEOTIDE SEQUENCE</scope>
    <source>
        <strain evidence="3">JCM 4136</strain>
    </source>
</reference>
<name>A0A8H9HET4_9ACTN</name>
<evidence type="ECO:0000313" key="2">
    <source>
        <dbReference type="EMBL" id="GFH76475.1"/>
    </source>
</evidence>
<organism evidence="3 5">
    <name type="scientific">Streptomyces gougerotii</name>
    <dbReference type="NCBI Taxonomy" id="53448"/>
    <lineage>
        <taxon>Bacteria</taxon>
        <taxon>Bacillati</taxon>
        <taxon>Actinomycetota</taxon>
        <taxon>Actinomycetes</taxon>
        <taxon>Kitasatosporales</taxon>
        <taxon>Streptomycetaceae</taxon>
        <taxon>Streptomyces</taxon>
        <taxon>Streptomyces diastaticus group</taxon>
    </lineage>
</organism>
<dbReference type="EMBL" id="BLLO01000013">
    <property type="protein sequence ID" value="GFH76475.1"/>
    <property type="molecule type" value="Genomic_DNA"/>
</dbReference>
<sequence length="85" mass="9456">MPEMRRVSRRVNLESAPDPHLFGRQIPMAKNKNRKQGGSRTREAADTASQQTKEKSSEAISSIQSSAQGSPADVARKHQRKFGHN</sequence>
<reference evidence="3" key="1">
    <citation type="journal article" date="2014" name="Int. J. Syst. Evol. Microbiol.">
        <title>Complete genome sequence of Corynebacterium casei LMG S-19264T (=DSM 44701T), isolated from a smear-ripened cheese.</title>
        <authorList>
            <consortium name="US DOE Joint Genome Institute (JGI-PGF)"/>
            <person name="Walter F."/>
            <person name="Albersmeier A."/>
            <person name="Kalinowski J."/>
            <person name="Ruckert C."/>
        </authorList>
    </citation>
    <scope>NUCLEOTIDE SEQUENCE</scope>
    <source>
        <strain evidence="3">JCM 4136</strain>
    </source>
</reference>
<dbReference type="Proteomes" id="UP000660975">
    <property type="component" value="Unassembled WGS sequence"/>
</dbReference>
<dbReference type="EMBL" id="BMSC01000002">
    <property type="protein sequence ID" value="GGU60569.1"/>
    <property type="molecule type" value="Genomic_DNA"/>
</dbReference>
<evidence type="ECO:0000313" key="3">
    <source>
        <dbReference type="EMBL" id="GGU60569.1"/>
    </source>
</evidence>